<dbReference type="RefSeq" id="WP_190402124.1">
    <property type="nucleotide sequence ID" value="NZ_JACJQB010000004.1"/>
</dbReference>
<keyword evidence="8 11" id="KW-0408">Iron</keyword>
<dbReference type="Gene3D" id="1.10.8.550">
    <property type="entry name" value="Proto-chlorophyllide reductase 57 kD subunit B"/>
    <property type="match status" value="1"/>
</dbReference>
<evidence type="ECO:0000313" key="14">
    <source>
        <dbReference type="EMBL" id="MBD2187236.1"/>
    </source>
</evidence>
<evidence type="ECO:0000256" key="7">
    <source>
        <dbReference type="ARBA" id="ARBA00023002"/>
    </source>
</evidence>
<dbReference type="HAMAP" id="MF_00353">
    <property type="entry name" value="ChlB_BchB"/>
    <property type="match status" value="1"/>
</dbReference>
<comment type="function">
    <text evidence="11">Component of the dark-operative protochlorophyllide reductase (DPOR) that uses Mg-ATP and reduced ferredoxin to reduce ring D of protochlorophyllide (Pchlide) to form chlorophyllide a (Chlide). This reaction is light-independent. The NB-protein (ChlN-ChlB) is the catalytic component of the complex.</text>
</comment>
<reference evidence="14 15" key="1">
    <citation type="journal article" date="2020" name="ISME J.">
        <title>Comparative genomics reveals insights into cyanobacterial evolution and habitat adaptation.</title>
        <authorList>
            <person name="Chen M.Y."/>
            <person name="Teng W.K."/>
            <person name="Zhao L."/>
            <person name="Hu C.X."/>
            <person name="Zhou Y.K."/>
            <person name="Han B.P."/>
            <person name="Song L.R."/>
            <person name="Shu W.S."/>
        </authorList>
    </citation>
    <scope>NUCLEOTIDE SEQUENCE [LARGE SCALE GENOMIC DNA]</scope>
    <source>
        <strain evidence="14 15">FACHB-723</strain>
    </source>
</reference>
<comment type="cofactor">
    <cofactor evidence="11">
        <name>[4Fe-4S] cluster</name>
        <dbReference type="ChEBI" id="CHEBI:49883"/>
    </cofactor>
    <text evidence="11">Binds 1 [4Fe-4S] cluster per heterodimer. The cluster is bound at the heterodimer interface by residues from both subunits.</text>
</comment>
<evidence type="ECO:0000259" key="12">
    <source>
        <dbReference type="Pfam" id="PF00148"/>
    </source>
</evidence>
<keyword evidence="10 11" id="KW-0149">Chlorophyll biosynthesis</keyword>
<feature type="domain" description="Nitrogenase/oxidoreductase component 1" evidence="12">
    <location>
        <begin position="12"/>
        <end position="439"/>
    </location>
</feature>
<dbReference type="PANTHER" id="PTHR33712">
    <property type="entry name" value="LIGHT-INDEPENDENT PROTOCHLOROPHYLLIDE REDUCTASE SUBUNIT B"/>
    <property type="match status" value="1"/>
</dbReference>
<keyword evidence="6 11" id="KW-0067">ATP-binding</keyword>
<evidence type="ECO:0000256" key="10">
    <source>
        <dbReference type="ARBA" id="ARBA00023171"/>
    </source>
</evidence>
<evidence type="ECO:0000259" key="13">
    <source>
        <dbReference type="Pfam" id="PF08369"/>
    </source>
</evidence>
<evidence type="ECO:0000256" key="6">
    <source>
        <dbReference type="ARBA" id="ARBA00022840"/>
    </source>
</evidence>
<dbReference type="InterPro" id="IPR013580">
    <property type="entry name" value="LI-POR_suB-like_C"/>
</dbReference>
<keyword evidence="2 11" id="KW-0004">4Fe-4S</keyword>
<dbReference type="InterPro" id="IPR050152">
    <property type="entry name" value="ChlB/BchB/BchZ"/>
</dbReference>
<proteinExistence type="inferred from homology"/>
<keyword evidence="7 11" id="KW-0560">Oxidoreductase</keyword>
<comment type="caution">
    <text evidence="14">The sequence shown here is derived from an EMBL/GenBank/DDBJ whole genome shotgun (WGS) entry which is preliminary data.</text>
</comment>
<dbReference type="PIRSF" id="PIRSF000163">
    <property type="entry name" value="PCP_ChlB"/>
    <property type="match status" value="1"/>
</dbReference>
<comment type="subunit">
    <text evidence="11">Protochlorophyllide reductase is composed of three subunits; ChlL, ChlN and ChlB. Forms a heterotetramer of two ChlB and two ChlN subunits.</text>
</comment>
<dbReference type="Pfam" id="PF00148">
    <property type="entry name" value="Oxidored_nitro"/>
    <property type="match status" value="1"/>
</dbReference>
<dbReference type="Pfam" id="PF08369">
    <property type="entry name" value="PCP_red"/>
    <property type="match status" value="1"/>
</dbReference>
<sequence length="556" mass="60903">MELTLWTYEGPPHVGAMRIATGMEGVHYVLHAPQGDTYADLLFTMIERRDRRPPVTYTTFQARDLGGDTAEMVKTSVRDAYERFKPQVMLVGESCTAELIQDQPGSLAKGMGLPIPIVSLELPAYSKKENWGASETLYHLVRTLLLPVVPPPNTPRPQRDPQIRPKANIIGPTALGFRCRDDIREVIKLLGEIGVDVNVVAPMGATPADLMRIPDADFNICLYPEIALTTCTWLQRSFAQPIIKTVPIGVGATRDFIAEIGKVADIDVSQALLRSQSDTLGNWDVSRLSSAANPNASRLPWYSRSVDSTYLTGKRVFIFGDATHALAAARIATEELGFTLVGIGTYSREFAREVREVAKKHGLEAVISDDYLAVEAKVAEAAPELVLGTQMERHIAKRLGIPCAVISAPIHVQDVPARYSPQMGWEGANVIFDSWVHPLMMGLEEHLIGMFKEDFEFAEGHMSHLHTAPAHAPTQELRASESVIASTGGSSQAVLTPLAQEVEGITWSADGEAELKKIPFFVRGKIKRNTEKFAIDRGIASITSETLYEAKAAIGQ</sequence>
<keyword evidence="5 11" id="KW-0547">Nucleotide-binding</keyword>
<evidence type="ECO:0000256" key="1">
    <source>
        <dbReference type="ARBA" id="ARBA00004800"/>
    </source>
</evidence>
<comment type="pathway">
    <text evidence="11">Porphyrin-containing compound metabolism; chlorophyll biosynthesis (light-independent).</text>
</comment>
<feature type="domain" description="Light-independent protochlorophyllide reductase subunit B-like C-terminal" evidence="13">
    <location>
        <begin position="507"/>
        <end position="551"/>
    </location>
</feature>
<keyword evidence="15" id="KW-1185">Reference proteome</keyword>
<evidence type="ECO:0000256" key="2">
    <source>
        <dbReference type="ARBA" id="ARBA00022485"/>
    </source>
</evidence>
<dbReference type="InterPro" id="IPR042298">
    <property type="entry name" value="P-CP_red_C"/>
</dbReference>
<dbReference type="NCBIfam" id="TIGR01278">
    <property type="entry name" value="DPOR_BchB"/>
    <property type="match status" value="1"/>
</dbReference>
<gene>
    <name evidence="11" type="primary">chlB</name>
    <name evidence="14" type="ORF">H6F41_03630</name>
</gene>
<dbReference type="EMBL" id="JACJQB010000004">
    <property type="protein sequence ID" value="MBD2187236.1"/>
    <property type="molecule type" value="Genomic_DNA"/>
</dbReference>
<dbReference type="Gene3D" id="3.40.50.1980">
    <property type="entry name" value="Nitrogenase molybdenum iron protein domain"/>
    <property type="match status" value="3"/>
</dbReference>
<evidence type="ECO:0000256" key="5">
    <source>
        <dbReference type="ARBA" id="ARBA00022741"/>
    </source>
</evidence>
<evidence type="ECO:0000256" key="9">
    <source>
        <dbReference type="ARBA" id="ARBA00023014"/>
    </source>
</evidence>
<feature type="binding site" evidence="11">
    <location>
        <begin position="442"/>
        <end position="443"/>
    </location>
    <ligand>
        <name>substrate</name>
    </ligand>
</feature>
<evidence type="ECO:0000256" key="3">
    <source>
        <dbReference type="ARBA" id="ARBA00022531"/>
    </source>
</evidence>
<dbReference type="Gene3D" id="1.20.89.20">
    <property type="match status" value="1"/>
</dbReference>
<dbReference type="InterPro" id="IPR005969">
    <property type="entry name" value="Protochl_reductB"/>
</dbReference>
<dbReference type="PANTHER" id="PTHR33712:SF7">
    <property type="entry name" value="LIGHT-INDEPENDENT PROTOCHLOROPHYLLIDE REDUCTASE SUBUNIT B"/>
    <property type="match status" value="1"/>
</dbReference>
<feature type="binding site" evidence="11">
    <location>
        <position position="36"/>
    </location>
    <ligand>
        <name>[4Fe-4S] cluster</name>
        <dbReference type="ChEBI" id="CHEBI:49883"/>
        <note>ligand shared with heterodimeric partner</note>
    </ligand>
</feature>
<protein>
    <recommendedName>
        <fullName evidence="11">Light-independent protochlorophyllide reductase subunit B</fullName>
        <shortName evidence="11">DPOR subunit B</shortName>
        <shortName evidence="11">LI-POR subunit B</shortName>
        <ecNumber evidence="11">1.3.7.7</ecNumber>
    </recommendedName>
</protein>
<evidence type="ECO:0000256" key="8">
    <source>
        <dbReference type="ARBA" id="ARBA00023004"/>
    </source>
</evidence>
<evidence type="ECO:0000256" key="4">
    <source>
        <dbReference type="ARBA" id="ARBA00022723"/>
    </source>
</evidence>
<comment type="catalytic activity">
    <reaction evidence="11">
        <text>chlorophyllide a + oxidized 2[4Fe-4S]-[ferredoxin] + 2 ADP + 2 phosphate = protochlorophyllide a + reduced 2[4Fe-4S]-[ferredoxin] + 2 ATP + 2 H2O</text>
        <dbReference type="Rhea" id="RHEA:28202"/>
        <dbReference type="Rhea" id="RHEA-COMP:10002"/>
        <dbReference type="Rhea" id="RHEA-COMP:10004"/>
        <dbReference type="ChEBI" id="CHEBI:15377"/>
        <dbReference type="ChEBI" id="CHEBI:30616"/>
        <dbReference type="ChEBI" id="CHEBI:33722"/>
        <dbReference type="ChEBI" id="CHEBI:33723"/>
        <dbReference type="ChEBI" id="CHEBI:43474"/>
        <dbReference type="ChEBI" id="CHEBI:83348"/>
        <dbReference type="ChEBI" id="CHEBI:83350"/>
        <dbReference type="ChEBI" id="CHEBI:456216"/>
        <dbReference type="EC" id="1.3.7.7"/>
    </reaction>
</comment>
<comment type="pathway">
    <text evidence="1">Porphyrin-containing compound metabolism; bacteriochlorophyll biosynthesis.</text>
</comment>
<dbReference type="InterPro" id="IPR016209">
    <property type="entry name" value="Protochlorophyllide_Rdtase"/>
</dbReference>
<dbReference type="InterPro" id="IPR000510">
    <property type="entry name" value="Nase/OxRdtase_comp1"/>
</dbReference>
<evidence type="ECO:0000256" key="11">
    <source>
        <dbReference type="HAMAP-Rule" id="MF_00353"/>
    </source>
</evidence>
<comment type="similarity">
    <text evidence="11">Belongs to the ChlB/BchB/BchZ family.</text>
</comment>
<feature type="active site" description="Proton donor" evidence="11">
    <location>
        <position position="307"/>
    </location>
</feature>
<keyword evidence="4 11" id="KW-0479">Metal-binding</keyword>
<keyword evidence="3 11" id="KW-0602">Photosynthesis</keyword>
<dbReference type="Proteomes" id="UP000642094">
    <property type="component" value="Unassembled WGS sequence"/>
</dbReference>
<dbReference type="SUPFAM" id="SSF53807">
    <property type="entry name" value="Helical backbone' metal receptor"/>
    <property type="match status" value="1"/>
</dbReference>
<dbReference type="EC" id="1.3.7.7" evidence="11"/>
<evidence type="ECO:0000313" key="15">
    <source>
        <dbReference type="Proteomes" id="UP000642094"/>
    </source>
</evidence>
<organism evidence="14 15">
    <name type="scientific">Pseudanabaena mucicola FACHB-723</name>
    <dbReference type="NCBI Taxonomy" id="2692860"/>
    <lineage>
        <taxon>Bacteria</taxon>
        <taxon>Bacillati</taxon>
        <taxon>Cyanobacteriota</taxon>
        <taxon>Cyanophyceae</taxon>
        <taxon>Pseudanabaenales</taxon>
        <taxon>Pseudanabaenaceae</taxon>
        <taxon>Pseudanabaena</taxon>
    </lineage>
</organism>
<keyword evidence="9 11" id="KW-0411">Iron-sulfur</keyword>
<accession>A0ABR7ZTH0</accession>
<name>A0ABR7ZTH0_9CYAN</name>